<comment type="caution">
    <text evidence="1">The sequence shown here is derived from an EMBL/GenBank/DDBJ whole genome shotgun (WGS) entry which is preliminary data.</text>
</comment>
<name>A0A2N1MHK7_9GLOM</name>
<dbReference type="Proteomes" id="UP000233469">
    <property type="component" value="Unassembled WGS sequence"/>
</dbReference>
<gene>
    <name evidence="1" type="ORF">RhiirC2_792311</name>
</gene>
<reference evidence="1 2" key="2">
    <citation type="submission" date="2017-10" db="EMBL/GenBank/DDBJ databases">
        <title>Extensive intraspecific genome diversity in a model arbuscular mycorrhizal fungus.</title>
        <authorList>
            <person name="Chen E.C.H."/>
            <person name="Morin E."/>
            <person name="Baudet D."/>
            <person name="Noel J."/>
            <person name="Ndikumana S."/>
            <person name="Charron P."/>
            <person name="St-Onge C."/>
            <person name="Giorgi J."/>
            <person name="Grigoriev I.V."/>
            <person name="Roux C."/>
            <person name="Martin F.M."/>
            <person name="Corradi N."/>
        </authorList>
    </citation>
    <scope>NUCLEOTIDE SEQUENCE [LARGE SCALE GENOMIC DNA]</scope>
    <source>
        <strain evidence="1 2">C2</strain>
    </source>
</reference>
<accession>A0A2N1MHK7</accession>
<proteinExistence type="predicted"/>
<organism evidence="1 2">
    <name type="scientific">Rhizophagus irregularis</name>
    <dbReference type="NCBI Taxonomy" id="588596"/>
    <lineage>
        <taxon>Eukaryota</taxon>
        <taxon>Fungi</taxon>
        <taxon>Fungi incertae sedis</taxon>
        <taxon>Mucoromycota</taxon>
        <taxon>Glomeromycotina</taxon>
        <taxon>Glomeromycetes</taxon>
        <taxon>Glomerales</taxon>
        <taxon>Glomeraceae</taxon>
        <taxon>Rhizophagus</taxon>
    </lineage>
</organism>
<dbReference type="VEuPathDB" id="FungiDB:RhiirA1_455867"/>
<evidence type="ECO:0008006" key="3">
    <source>
        <dbReference type="Google" id="ProtNLM"/>
    </source>
</evidence>
<protein>
    <recommendedName>
        <fullName evidence="3">C2H2-type domain-containing protein</fullName>
    </recommendedName>
</protein>
<evidence type="ECO:0000313" key="2">
    <source>
        <dbReference type="Proteomes" id="UP000233469"/>
    </source>
</evidence>
<dbReference type="EMBL" id="LLXL01002338">
    <property type="protein sequence ID" value="PKK61106.1"/>
    <property type="molecule type" value="Genomic_DNA"/>
</dbReference>
<dbReference type="VEuPathDB" id="FungiDB:RhiirFUN_021715"/>
<dbReference type="AlphaFoldDB" id="A0A2N1MHK7"/>
<sequence length="144" mass="16714">MTTDSRFECNICGKLFITRRGLTRYLDVTAKYNSLRSDLDALSKNTIHQFKAILYLKTILIYYLYSTTKGIYKCVFCRGSSNQVLSNILEMQKWEIKFYDQWQCTYVILCDSDNNIENGEENSIAAALSHETIKKLCKPKYICG</sequence>
<reference evidence="1 2" key="1">
    <citation type="submission" date="2016-04" db="EMBL/GenBank/DDBJ databases">
        <title>Genome analyses suggest a sexual origin of heterokaryosis in a supposedly ancient asexual fungus.</title>
        <authorList>
            <person name="Ropars J."/>
            <person name="Sedzielewska K."/>
            <person name="Noel J."/>
            <person name="Charron P."/>
            <person name="Farinelli L."/>
            <person name="Marton T."/>
            <person name="Kruger M."/>
            <person name="Pelin A."/>
            <person name="Brachmann A."/>
            <person name="Corradi N."/>
        </authorList>
    </citation>
    <scope>NUCLEOTIDE SEQUENCE [LARGE SCALE GENOMIC DNA]</scope>
    <source>
        <strain evidence="1 2">C2</strain>
    </source>
</reference>
<evidence type="ECO:0000313" key="1">
    <source>
        <dbReference type="EMBL" id="PKK61106.1"/>
    </source>
</evidence>